<comment type="caution">
    <text evidence="1">The sequence shown here is derived from an EMBL/GenBank/DDBJ whole genome shotgun (WGS) entry which is preliminary data.</text>
</comment>
<sequence>MQGRETTLPSGKDAKAAVLGIIMNINKFGRTSFVTHMVGLKERIQKMTEQCKNCVFYACEDSDLGLGYCDFRPKSRYATYVSGETVCKYPEHFKEKSND</sequence>
<gene>
    <name evidence="1" type="ORF">LCGC14_0621920</name>
</gene>
<evidence type="ECO:0000313" key="1">
    <source>
        <dbReference type="EMBL" id="KKN51500.1"/>
    </source>
</evidence>
<protein>
    <submittedName>
        <fullName evidence="1">Uncharacterized protein</fullName>
    </submittedName>
</protein>
<name>A0A0F9R4J6_9ZZZZ</name>
<dbReference type="AlphaFoldDB" id="A0A0F9R4J6"/>
<proteinExistence type="predicted"/>
<organism evidence="1">
    <name type="scientific">marine sediment metagenome</name>
    <dbReference type="NCBI Taxonomy" id="412755"/>
    <lineage>
        <taxon>unclassified sequences</taxon>
        <taxon>metagenomes</taxon>
        <taxon>ecological metagenomes</taxon>
    </lineage>
</organism>
<dbReference type="EMBL" id="LAZR01001061">
    <property type="protein sequence ID" value="KKN51500.1"/>
    <property type="molecule type" value="Genomic_DNA"/>
</dbReference>
<accession>A0A0F9R4J6</accession>
<reference evidence="1" key="1">
    <citation type="journal article" date="2015" name="Nature">
        <title>Complex archaea that bridge the gap between prokaryotes and eukaryotes.</title>
        <authorList>
            <person name="Spang A."/>
            <person name="Saw J.H."/>
            <person name="Jorgensen S.L."/>
            <person name="Zaremba-Niedzwiedzka K."/>
            <person name="Martijn J."/>
            <person name="Lind A.E."/>
            <person name="van Eijk R."/>
            <person name="Schleper C."/>
            <person name="Guy L."/>
            <person name="Ettema T.J."/>
        </authorList>
    </citation>
    <scope>NUCLEOTIDE SEQUENCE</scope>
</reference>